<keyword evidence="6 9" id="KW-0472">Membrane</keyword>
<organism evidence="10 11">
    <name type="scientific">Frankliniella occidentalis</name>
    <name type="common">Western flower thrips</name>
    <name type="synonym">Euthrips occidentalis</name>
    <dbReference type="NCBI Taxonomy" id="133901"/>
    <lineage>
        <taxon>Eukaryota</taxon>
        <taxon>Metazoa</taxon>
        <taxon>Ecdysozoa</taxon>
        <taxon>Arthropoda</taxon>
        <taxon>Hexapoda</taxon>
        <taxon>Insecta</taxon>
        <taxon>Pterygota</taxon>
        <taxon>Neoptera</taxon>
        <taxon>Paraneoptera</taxon>
        <taxon>Thysanoptera</taxon>
        <taxon>Terebrantia</taxon>
        <taxon>Thripoidea</taxon>
        <taxon>Thripidae</taxon>
        <taxon>Frankliniella</taxon>
    </lineage>
</organism>
<evidence type="ECO:0000256" key="6">
    <source>
        <dbReference type="ARBA" id="ARBA00023136"/>
    </source>
</evidence>
<evidence type="ECO:0000256" key="7">
    <source>
        <dbReference type="ARBA" id="ARBA00023170"/>
    </source>
</evidence>
<evidence type="ECO:0000313" key="10">
    <source>
        <dbReference type="Proteomes" id="UP000504606"/>
    </source>
</evidence>
<feature type="transmembrane region" description="Helical" evidence="9">
    <location>
        <begin position="63"/>
        <end position="87"/>
    </location>
</feature>
<evidence type="ECO:0000256" key="5">
    <source>
        <dbReference type="ARBA" id="ARBA00022989"/>
    </source>
</evidence>
<keyword evidence="5 9" id="KW-1133">Transmembrane helix</keyword>
<name>A0A9C6U6P8_FRAOC</name>
<evidence type="ECO:0000256" key="8">
    <source>
        <dbReference type="ARBA" id="ARBA00023224"/>
    </source>
</evidence>
<keyword evidence="7" id="KW-0675">Receptor</keyword>
<evidence type="ECO:0000256" key="3">
    <source>
        <dbReference type="ARBA" id="ARBA00022692"/>
    </source>
</evidence>
<dbReference type="GO" id="GO:0016020">
    <property type="term" value="C:membrane"/>
    <property type="evidence" value="ECO:0007669"/>
    <property type="project" value="UniProtKB-SubCell"/>
</dbReference>
<keyword evidence="2" id="KW-0716">Sensory transduction</keyword>
<dbReference type="AlphaFoldDB" id="A0A9C6U6P8"/>
<protein>
    <submittedName>
        <fullName evidence="11">Uncharacterized protein LOC113209537</fullName>
    </submittedName>
</protein>
<dbReference type="GO" id="GO:0005549">
    <property type="term" value="F:odorant binding"/>
    <property type="evidence" value="ECO:0007669"/>
    <property type="project" value="InterPro"/>
</dbReference>
<dbReference type="Pfam" id="PF02949">
    <property type="entry name" value="7tm_6"/>
    <property type="match status" value="1"/>
</dbReference>
<keyword evidence="8" id="KW-0807">Transducer</keyword>
<dbReference type="Proteomes" id="UP000504606">
    <property type="component" value="Unplaced"/>
</dbReference>
<evidence type="ECO:0000256" key="9">
    <source>
        <dbReference type="SAM" id="Phobius"/>
    </source>
</evidence>
<comment type="subcellular location">
    <subcellularLocation>
        <location evidence="1">Membrane</location>
        <topology evidence="1">Multi-pass membrane protein</topology>
    </subcellularLocation>
</comment>
<accession>A0A9C6U6P8</accession>
<sequence length="273" mass="29834">MRELRSLVQVMKADPGEKPWAVHTRRTSVVLSAISTTYIVVLYVQMCLDLLFSEEPFVPLWPFVPYAGAWGALFGRLFYVVCILVWLPTTVCLVVVLILSLAVPTGLYHALAQRLRVTDAPGRTLDLVQDVVAKHRRLRLVTHGLTRYFSAKLAHMQIASFITTIFAFISVICGDVSFTTAVFLFPIVSDFLQYSYLSQELSDSSASLARSAYHAATGGSVSLPEARALALVMLTASATPALSCRGVGRLSLAAAGEALGKVWKVVSLLRDKL</sequence>
<reference evidence="11" key="1">
    <citation type="submission" date="2025-08" db="UniProtKB">
        <authorList>
            <consortium name="RefSeq"/>
        </authorList>
    </citation>
    <scope>IDENTIFICATION</scope>
    <source>
        <tissue evidence="11">Whole organism</tissue>
    </source>
</reference>
<dbReference type="KEGG" id="foc:113209537"/>
<dbReference type="RefSeq" id="XP_052124014.1">
    <property type="nucleotide sequence ID" value="XM_052268054.1"/>
</dbReference>
<keyword evidence="10" id="KW-1185">Reference proteome</keyword>
<dbReference type="GO" id="GO:0007165">
    <property type="term" value="P:signal transduction"/>
    <property type="evidence" value="ECO:0007669"/>
    <property type="project" value="UniProtKB-KW"/>
</dbReference>
<keyword evidence="4" id="KW-0552">Olfaction</keyword>
<dbReference type="GO" id="GO:0004984">
    <property type="term" value="F:olfactory receptor activity"/>
    <property type="evidence" value="ECO:0007669"/>
    <property type="project" value="InterPro"/>
</dbReference>
<evidence type="ECO:0000256" key="1">
    <source>
        <dbReference type="ARBA" id="ARBA00004141"/>
    </source>
</evidence>
<evidence type="ECO:0000313" key="11">
    <source>
        <dbReference type="RefSeq" id="XP_052124014.1"/>
    </source>
</evidence>
<gene>
    <name evidence="11" type="primary">LOC113209537</name>
</gene>
<dbReference type="GeneID" id="113209537"/>
<evidence type="ECO:0000256" key="4">
    <source>
        <dbReference type="ARBA" id="ARBA00022725"/>
    </source>
</evidence>
<dbReference type="InterPro" id="IPR004117">
    <property type="entry name" value="7tm6_olfct_rcpt"/>
</dbReference>
<feature type="transmembrane region" description="Helical" evidence="9">
    <location>
        <begin position="158"/>
        <end position="185"/>
    </location>
</feature>
<evidence type="ECO:0000256" key="2">
    <source>
        <dbReference type="ARBA" id="ARBA00022606"/>
    </source>
</evidence>
<keyword evidence="3 9" id="KW-0812">Transmembrane</keyword>
<feature type="transmembrane region" description="Helical" evidence="9">
    <location>
        <begin position="29"/>
        <end position="51"/>
    </location>
</feature>
<proteinExistence type="predicted"/>